<organism evidence="3 4">
    <name type="scientific">Plasmodium ovale wallikeri</name>
    <dbReference type="NCBI Taxonomy" id="864142"/>
    <lineage>
        <taxon>Eukaryota</taxon>
        <taxon>Sar</taxon>
        <taxon>Alveolata</taxon>
        <taxon>Apicomplexa</taxon>
        <taxon>Aconoidasida</taxon>
        <taxon>Haemosporida</taxon>
        <taxon>Plasmodiidae</taxon>
        <taxon>Plasmodium</taxon>
        <taxon>Plasmodium (Plasmodium)</taxon>
    </lineage>
</organism>
<reference evidence="4 5" key="1">
    <citation type="submission" date="2016-05" db="EMBL/GenBank/DDBJ databases">
        <authorList>
            <person name="Naeem Raeece"/>
        </authorList>
    </citation>
    <scope>NUCLEOTIDE SEQUENCE [LARGE SCALE GENOMIC DNA]</scope>
</reference>
<keyword evidence="1" id="KW-0812">Transmembrane</keyword>
<proteinExistence type="predicted"/>
<keyword evidence="1" id="KW-1133">Transmembrane helix</keyword>
<sequence length="334" mass="39678">MEDPDVNSCDLPSDVYYKNLESVEKAETYKSHCDSHDNLLDKYPELKMFCWKLASHLVNLNKKDPSVDMEKQCAYLKHLLHYKVINTFEIKSPITYMTILHSVWLNIMEDRDVSINSECKIKFPAISIDYITKWKKIHDYNNNYQDLKNTLDSKTNCIEKYCKDIADITNIYNEFLHVCTETKNERCPHYWEEFKKNYEETPKIDAHCQKEYEKLGYYKVKKYFGEQGIEEYIEQYESEYIFSFFERLIGYSLKHFLSKAVHYTKYIVLPIILILLFYFFMKKLSFFGSKIAPKVDDMRKMWRNVQGLTNPASLLNPMKPPGGGNKMGLSYMSK</sequence>
<gene>
    <name evidence="2" type="ORF">POVWA1_074410</name>
    <name evidence="3" type="ORF">POVWA2_084430</name>
</gene>
<dbReference type="EMBL" id="FLRE01002282">
    <property type="protein sequence ID" value="SBT58345.1"/>
    <property type="molecule type" value="Genomic_DNA"/>
</dbReference>
<dbReference type="AlphaFoldDB" id="A0A1A9AQ55"/>
<keyword evidence="1" id="KW-0472">Membrane</keyword>
<keyword evidence="5" id="KW-1185">Reference proteome</keyword>
<dbReference type="InterPro" id="IPR008780">
    <property type="entry name" value="Plasmodium_Vir"/>
</dbReference>
<feature type="transmembrane region" description="Helical" evidence="1">
    <location>
        <begin position="263"/>
        <end position="281"/>
    </location>
</feature>
<evidence type="ECO:0000313" key="4">
    <source>
        <dbReference type="Proteomes" id="UP000078550"/>
    </source>
</evidence>
<dbReference type="Pfam" id="PF05795">
    <property type="entry name" value="Plasmodium_Vir"/>
    <property type="match status" value="1"/>
</dbReference>
<protein>
    <submittedName>
        <fullName evidence="3">PIR Superfamily Protein</fullName>
    </submittedName>
</protein>
<evidence type="ECO:0000313" key="5">
    <source>
        <dbReference type="Proteomes" id="UP000078555"/>
    </source>
</evidence>
<dbReference type="Proteomes" id="UP000078550">
    <property type="component" value="Unassembled WGS sequence"/>
</dbReference>
<evidence type="ECO:0000313" key="2">
    <source>
        <dbReference type="EMBL" id="SBT56100.1"/>
    </source>
</evidence>
<evidence type="ECO:0000313" key="3">
    <source>
        <dbReference type="EMBL" id="SBT58345.1"/>
    </source>
</evidence>
<accession>A0A1A9AQ55</accession>
<dbReference type="Proteomes" id="UP000078555">
    <property type="component" value="Unassembled WGS sequence"/>
</dbReference>
<name>A0A1A9AQ55_PLAOA</name>
<reference evidence="3" key="2">
    <citation type="submission" date="2016-05" db="EMBL/GenBank/DDBJ databases">
        <authorList>
            <person name="Lavstsen T."/>
            <person name="Jespersen J.S."/>
        </authorList>
    </citation>
    <scope>NUCLEOTIDE SEQUENCE [LARGE SCALE GENOMIC DNA]</scope>
</reference>
<dbReference type="EMBL" id="FLRD01001007">
    <property type="protein sequence ID" value="SBT56100.1"/>
    <property type="molecule type" value="Genomic_DNA"/>
</dbReference>
<evidence type="ECO:0000256" key="1">
    <source>
        <dbReference type="SAM" id="Phobius"/>
    </source>
</evidence>